<dbReference type="Proteomes" id="UP000540412">
    <property type="component" value="Unassembled WGS sequence"/>
</dbReference>
<comment type="caution">
    <text evidence="1">The sequence shown here is derived from an EMBL/GenBank/DDBJ whole genome shotgun (WGS) entry which is preliminary data.</text>
</comment>
<reference evidence="1 2" key="1">
    <citation type="submission" date="2020-08" db="EMBL/GenBank/DDBJ databases">
        <title>Sequencing the genomes of 1000 actinobacteria strains.</title>
        <authorList>
            <person name="Klenk H.-P."/>
        </authorList>
    </citation>
    <scope>NUCLEOTIDE SEQUENCE [LARGE SCALE GENOMIC DNA]</scope>
    <source>
        <strain evidence="1 2">DSM 43582</strain>
    </source>
</reference>
<keyword evidence="2" id="KW-1185">Reference proteome</keyword>
<organism evidence="1 2">
    <name type="scientific">Nocardia transvalensis</name>
    <dbReference type="NCBI Taxonomy" id="37333"/>
    <lineage>
        <taxon>Bacteria</taxon>
        <taxon>Bacillati</taxon>
        <taxon>Actinomycetota</taxon>
        <taxon>Actinomycetes</taxon>
        <taxon>Mycobacteriales</taxon>
        <taxon>Nocardiaceae</taxon>
        <taxon>Nocardia</taxon>
    </lineage>
</organism>
<evidence type="ECO:0000313" key="1">
    <source>
        <dbReference type="EMBL" id="MBB5915541.1"/>
    </source>
</evidence>
<dbReference type="EMBL" id="JACHIT010000002">
    <property type="protein sequence ID" value="MBB5915541.1"/>
    <property type="molecule type" value="Genomic_DNA"/>
</dbReference>
<gene>
    <name evidence="1" type="ORF">BJY24_004453</name>
</gene>
<dbReference type="RefSeq" id="WP_040752736.1">
    <property type="nucleotide sequence ID" value="NZ_JACHIT010000002.1"/>
</dbReference>
<accession>A0A7W9UJN4</accession>
<protein>
    <submittedName>
        <fullName evidence="1">Uncharacterized protein</fullName>
    </submittedName>
</protein>
<sequence length="84" mass="9269">MDREQLGAALLAAGLPPESFQIPGVHTHDPLPTDFWFLRPGQPGTGWEVGAFERGKYDVRERFSSESDASAWLYRTLTGHDAPG</sequence>
<evidence type="ECO:0000313" key="2">
    <source>
        <dbReference type="Proteomes" id="UP000540412"/>
    </source>
</evidence>
<name>A0A7W9UJN4_9NOCA</name>
<dbReference type="AlphaFoldDB" id="A0A7W9UJN4"/>
<proteinExistence type="predicted"/>